<dbReference type="RefSeq" id="WP_345049595.1">
    <property type="nucleotide sequence ID" value="NZ_BAAAVM010000026.1"/>
</dbReference>
<organism evidence="1 2">
    <name type="scientific">Streptomyces rameus</name>
    <dbReference type="NCBI Taxonomy" id="68261"/>
    <lineage>
        <taxon>Bacteria</taxon>
        <taxon>Bacillati</taxon>
        <taxon>Actinomycetota</taxon>
        <taxon>Actinomycetes</taxon>
        <taxon>Kitasatosporales</taxon>
        <taxon>Streptomycetaceae</taxon>
        <taxon>Streptomyces</taxon>
    </lineage>
</organism>
<sequence length="103" mass="11173">MILTVTARPAELSNERTVRRLARTIGAICTDAEVGVVVLPSGPAVLLTEERKVERPVNLLGEGGDTTVVRQLHVFVPIRSRLVTADFAIATQQTADLKPTRQT</sequence>
<reference evidence="2" key="1">
    <citation type="journal article" date="2019" name="Int. J. Syst. Evol. Microbiol.">
        <title>The Global Catalogue of Microorganisms (GCM) 10K type strain sequencing project: providing services to taxonomists for standard genome sequencing and annotation.</title>
        <authorList>
            <consortium name="The Broad Institute Genomics Platform"/>
            <consortium name="The Broad Institute Genome Sequencing Center for Infectious Disease"/>
            <person name="Wu L."/>
            <person name="Ma J."/>
        </authorList>
    </citation>
    <scope>NUCLEOTIDE SEQUENCE [LARGE SCALE GENOMIC DNA]</scope>
    <source>
        <strain evidence="2">JCM 11574</strain>
    </source>
</reference>
<gene>
    <name evidence="1" type="ORF">GCM10010521_22450</name>
</gene>
<dbReference type="Proteomes" id="UP001500893">
    <property type="component" value="Unassembled WGS sequence"/>
</dbReference>
<proteinExistence type="predicted"/>
<comment type="caution">
    <text evidence="1">The sequence shown here is derived from an EMBL/GenBank/DDBJ whole genome shotgun (WGS) entry which is preliminary data.</text>
</comment>
<evidence type="ECO:0000313" key="1">
    <source>
        <dbReference type="EMBL" id="GAA3135871.1"/>
    </source>
</evidence>
<dbReference type="EMBL" id="BAAAVM010000026">
    <property type="protein sequence ID" value="GAA3135871.1"/>
    <property type="molecule type" value="Genomic_DNA"/>
</dbReference>
<keyword evidence="2" id="KW-1185">Reference proteome</keyword>
<evidence type="ECO:0000313" key="2">
    <source>
        <dbReference type="Proteomes" id="UP001500893"/>
    </source>
</evidence>
<accession>A0ABP6N444</accession>
<name>A0ABP6N444_9ACTN</name>
<protein>
    <submittedName>
        <fullName evidence="1">Uncharacterized protein</fullName>
    </submittedName>
</protein>